<proteinExistence type="predicted"/>
<dbReference type="Proteomes" id="UP000006727">
    <property type="component" value="Chromosome 2"/>
</dbReference>
<reference evidence="2" key="3">
    <citation type="submission" date="2020-12" db="UniProtKB">
        <authorList>
            <consortium name="EnsemblPlants"/>
        </authorList>
    </citation>
    <scope>IDENTIFICATION</scope>
</reference>
<keyword evidence="3" id="KW-1185">Reference proteome</keyword>
<organism evidence="1">
    <name type="scientific">Physcomitrium patens</name>
    <name type="common">Spreading-leaved earth moss</name>
    <name type="synonym">Physcomitrella patens</name>
    <dbReference type="NCBI Taxonomy" id="3218"/>
    <lineage>
        <taxon>Eukaryota</taxon>
        <taxon>Viridiplantae</taxon>
        <taxon>Streptophyta</taxon>
        <taxon>Embryophyta</taxon>
        <taxon>Bryophyta</taxon>
        <taxon>Bryophytina</taxon>
        <taxon>Bryopsida</taxon>
        <taxon>Funariidae</taxon>
        <taxon>Funariales</taxon>
        <taxon>Funariaceae</taxon>
        <taxon>Physcomitrium</taxon>
    </lineage>
</organism>
<dbReference type="Gramene" id="Pp3c2_4411V3.1">
    <property type="protein sequence ID" value="Pp3c2_4411V3.1"/>
    <property type="gene ID" value="Pp3c2_4411"/>
</dbReference>
<gene>
    <name evidence="1" type="ORF">PHYPA_002202</name>
</gene>
<dbReference type="EMBL" id="ABEU02000002">
    <property type="protein sequence ID" value="PNR59411.1"/>
    <property type="molecule type" value="Genomic_DNA"/>
</dbReference>
<sequence length="162" mass="18666">MLDKSRRVTEASIYLNMIMTVEPWSCINDRSQESSANNAGAQLPPIRKPKIENLPALSNRTPATFSSVLPRFTATHAPFITEWHVLLIQEQASFRKNNSGDRIHILEVIQFTITSLNRLCLRRFNLMTESFEYQRNRRQRVAHKCLQFANNYKGDPSTDGKT</sequence>
<protein>
    <submittedName>
        <fullName evidence="1 2">Uncharacterized protein</fullName>
    </submittedName>
</protein>
<accession>A0A2K1L065</accession>
<dbReference type="InParanoid" id="A0A2K1L065"/>
<name>A0A2K1L065_PHYPA</name>
<dbReference type="EnsemblPlants" id="Pp3c2_4411V3.1">
    <property type="protein sequence ID" value="Pp3c2_4411V3.1"/>
    <property type="gene ID" value="Pp3c2_4411"/>
</dbReference>
<reference evidence="1 3" key="2">
    <citation type="journal article" date="2018" name="Plant J.">
        <title>The Physcomitrella patens chromosome-scale assembly reveals moss genome structure and evolution.</title>
        <authorList>
            <person name="Lang D."/>
            <person name="Ullrich K.K."/>
            <person name="Murat F."/>
            <person name="Fuchs J."/>
            <person name="Jenkins J."/>
            <person name="Haas F.B."/>
            <person name="Piednoel M."/>
            <person name="Gundlach H."/>
            <person name="Van Bel M."/>
            <person name="Meyberg R."/>
            <person name="Vives C."/>
            <person name="Morata J."/>
            <person name="Symeonidi A."/>
            <person name="Hiss M."/>
            <person name="Muchero W."/>
            <person name="Kamisugi Y."/>
            <person name="Saleh O."/>
            <person name="Blanc G."/>
            <person name="Decker E.L."/>
            <person name="van Gessel N."/>
            <person name="Grimwood J."/>
            <person name="Hayes R.D."/>
            <person name="Graham S.W."/>
            <person name="Gunter L.E."/>
            <person name="McDaniel S.F."/>
            <person name="Hoernstein S.N.W."/>
            <person name="Larsson A."/>
            <person name="Li F.W."/>
            <person name="Perroud P.F."/>
            <person name="Phillips J."/>
            <person name="Ranjan P."/>
            <person name="Rokshar D.S."/>
            <person name="Rothfels C.J."/>
            <person name="Schneider L."/>
            <person name="Shu S."/>
            <person name="Stevenson D.W."/>
            <person name="Thummler F."/>
            <person name="Tillich M."/>
            <person name="Villarreal Aguilar J.C."/>
            <person name="Widiez T."/>
            <person name="Wong G.K."/>
            <person name="Wymore A."/>
            <person name="Zhang Y."/>
            <person name="Zimmer A.D."/>
            <person name="Quatrano R.S."/>
            <person name="Mayer K.F.X."/>
            <person name="Goodstein D."/>
            <person name="Casacuberta J.M."/>
            <person name="Vandepoele K."/>
            <person name="Reski R."/>
            <person name="Cuming A.C."/>
            <person name="Tuskan G.A."/>
            <person name="Maumus F."/>
            <person name="Salse J."/>
            <person name="Schmutz J."/>
            <person name="Rensing S.A."/>
        </authorList>
    </citation>
    <scope>NUCLEOTIDE SEQUENCE [LARGE SCALE GENOMIC DNA]</scope>
    <source>
        <strain evidence="2 3">cv. Gransden 2004</strain>
    </source>
</reference>
<dbReference type="AlphaFoldDB" id="A0A2K1L065"/>
<evidence type="ECO:0000313" key="3">
    <source>
        <dbReference type="Proteomes" id="UP000006727"/>
    </source>
</evidence>
<reference evidence="1 3" key="1">
    <citation type="journal article" date="2008" name="Science">
        <title>The Physcomitrella genome reveals evolutionary insights into the conquest of land by plants.</title>
        <authorList>
            <person name="Rensing S."/>
            <person name="Lang D."/>
            <person name="Zimmer A."/>
            <person name="Terry A."/>
            <person name="Salamov A."/>
            <person name="Shapiro H."/>
            <person name="Nishiyama T."/>
            <person name="Perroud P.-F."/>
            <person name="Lindquist E."/>
            <person name="Kamisugi Y."/>
            <person name="Tanahashi T."/>
            <person name="Sakakibara K."/>
            <person name="Fujita T."/>
            <person name="Oishi K."/>
            <person name="Shin-I T."/>
            <person name="Kuroki Y."/>
            <person name="Toyoda A."/>
            <person name="Suzuki Y."/>
            <person name="Hashimoto A."/>
            <person name="Yamaguchi K."/>
            <person name="Sugano A."/>
            <person name="Kohara Y."/>
            <person name="Fujiyama A."/>
            <person name="Anterola A."/>
            <person name="Aoki S."/>
            <person name="Ashton N."/>
            <person name="Barbazuk W.B."/>
            <person name="Barker E."/>
            <person name="Bennetzen J."/>
            <person name="Bezanilla M."/>
            <person name="Blankenship R."/>
            <person name="Cho S.H."/>
            <person name="Dutcher S."/>
            <person name="Estelle M."/>
            <person name="Fawcett J.A."/>
            <person name="Gundlach H."/>
            <person name="Hanada K."/>
            <person name="Heyl A."/>
            <person name="Hicks K.A."/>
            <person name="Hugh J."/>
            <person name="Lohr M."/>
            <person name="Mayer K."/>
            <person name="Melkozernov A."/>
            <person name="Murata T."/>
            <person name="Nelson D."/>
            <person name="Pils B."/>
            <person name="Prigge M."/>
            <person name="Reiss B."/>
            <person name="Renner T."/>
            <person name="Rombauts S."/>
            <person name="Rushton P."/>
            <person name="Sanderfoot A."/>
            <person name="Schween G."/>
            <person name="Shiu S.-H."/>
            <person name="Stueber K."/>
            <person name="Theodoulou F.L."/>
            <person name="Tu H."/>
            <person name="Van de Peer Y."/>
            <person name="Verrier P.J."/>
            <person name="Waters E."/>
            <person name="Wood A."/>
            <person name="Yang L."/>
            <person name="Cove D."/>
            <person name="Cuming A."/>
            <person name="Hasebe M."/>
            <person name="Lucas S."/>
            <person name="Mishler D.B."/>
            <person name="Reski R."/>
            <person name="Grigoriev I."/>
            <person name="Quatrano R.S."/>
            <person name="Boore J.L."/>
        </authorList>
    </citation>
    <scope>NUCLEOTIDE SEQUENCE [LARGE SCALE GENOMIC DNA]</scope>
    <source>
        <strain evidence="2 3">cv. Gransden 2004</strain>
    </source>
</reference>
<evidence type="ECO:0000313" key="1">
    <source>
        <dbReference type="EMBL" id="PNR59411.1"/>
    </source>
</evidence>
<evidence type="ECO:0000313" key="2">
    <source>
        <dbReference type="EnsemblPlants" id="Pp3c2_4411V3.1"/>
    </source>
</evidence>